<reference evidence="1" key="1">
    <citation type="journal article" date="2023" name="G3 (Bethesda)">
        <title>A reference genome for the long-term kleptoplast-retaining sea slug Elysia crispata morphotype clarki.</title>
        <authorList>
            <person name="Eastman K.E."/>
            <person name="Pendleton A.L."/>
            <person name="Shaikh M.A."/>
            <person name="Suttiyut T."/>
            <person name="Ogas R."/>
            <person name="Tomko P."/>
            <person name="Gavelis G."/>
            <person name="Widhalm J.R."/>
            <person name="Wisecaver J.H."/>
        </authorList>
    </citation>
    <scope>NUCLEOTIDE SEQUENCE</scope>
    <source>
        <strain evidence="1">ECLA1</strain>
    </source>
</reference>
<protein>
    <submittedName>
        <fullName evidence="1">Uncharacterized protein</fullName>
    </submittedName>
</protein>
<accession>A0AAE0YTW1</accession>
<proteinExistence type="predicted"/>
<keyword evidence="2" id="KW-1185">Reference proteome</keyword>
<dbReference type="Proteomes" id="UP001283361">
    <property type="component" value="Unassembled WGS sequence"/>
</dbReference>
<dbReference type="AlphaFoldDB" id="A0AAE0YTW1"/>
<dbReference type="EMBL" id="JAWDGP010005428">
    <property type="protein sequence ID" value="KAK3756993.1"/>
    <property type="molecule type" value="Genomic_DNA"/>
</dbReference>
<organism evidence="1 2">
    <name type="scientific">Elysia crispata</name>
    <name type="common">lettuce slug</name>
    <dbReference type="NCBI Taxonomy" id="231223"/>
    <lineage>
        <taxon>Eukaryota</taxon>
        <taxon>Metazoa</taxon>
        <taxon>Spiralia</taxon>
        <taxon>Lophotrochozoa</taxon>
        <taxon>Mollusca</taxon>
        <taxon>Gastropoda</taxon>
        <taxon>Heterobranchia</taxon>
        <taxon>Euthyneura</taxon>
        <taxon>Panpulmonata</taxon>
        <taxon>Sacoglossa</taxon>
        <taxon>Placobranchoidea</taxon>
        <taxon>Plakobranchidae</taxon>
        <taxon>Elysia</taxon>
    </lineage>
</organism>
<sequence length="114" mass="12786">MTVACNTISPVEVSISSEFFTEARVKGLLLPTTIAGHPGVERRQKAALTMPQPNDDPKEIQIKRDHEVEQHCPSERRWAEEQSLNSVCRSLRLCKIRLGSADPALSMQRVDFSL</sequence>
<name>A0AAE0YTW1_9GAST</name>
<comment type="caution">
    <text evidence="1">The sequence shown here is derived from an EMBL/GenBank/DDBJ whole genome shotgun (WGS) entry which is preliminary data.</text>
</comment>
<evidence type="ECO:0000313" key="1">
    <source>
        <dbReference type="EMBL" id="KAK3756993.1"/>
    </source>
</evidence>
<evidence type="ECO:0000313" key="2">
    <source>
        <dbReference type="Proteomes" id="UP001283361"/>
    </source>
</evidence>
<gene>
    <name evidence="1" type="ORF">RRG08_063185</name>
</gene>